<dbReference type="SUPFAM" id="SSF52540">
    <property type="entry name" value="P-loop containing nucleoside triphosphate hydrolases"/>
    <property type="match status" value="1"/>
</dbReference>
<dbReference type="RefSeq" id="WP_161827234.1">
    <property type="nucleotide sequence ID" value="NZ_WVIC01000076.1"/>
</dbReference>
<dbReference type="InterPro" id="IPR052381">
    <property type="entry name" value="AAA_domain_protein"/>
</dbReference>
<dbReference type="Proteomes" id="UP000607397">
    <property type="component" value="Unassembled WGS sequence"/>
</dbReference>
<organism evidence="6 7">
    <name type="scientific">Petrachloros mirabilis ULC683</name>
    <dbReference type="NCBI Taxonomy" id="2781853"/>
    <lineage>
        <taxon>Bacteria</taxon>
        <taxon>Bacillati</taxon>
        <taxon>Cyanobacteriota</taxon>
        <taxon>Cyanophyceae</taxon>
        <taxon>Synechococcales</taxon>
        <taxon>Petrachlorosaceae</taxon>
        <taxon>Petrachloros</taxon>
        <taxon>Petrachloros mirabilis</taxon>
    </lineage>
</organism>
<sequence>MPLSISIRDIQTLVLSFHPVIVIETVEEERIQNLLKKATQEMSIPMFEWSLSQGLIRAPGTYDAPWTNEYAPPGTIKPTSIGNTAEPLAVLQHIESMTLKAVFWLKDFAPHLEDPAIARQLRELAQLFAQTRSALVLTGDAVSLPPALAHDAVFYDLQLPGRDELTQTVTDVVRIFKLKHRTQVDLSEADFQALVQALSGMTIKQARQVLAYAALEDGKLTPQDAERILHRKAQVIREGGVLEYLPLEENTLQLGGFAGLKNWLARARVGYSAEARALNLTPPKGILIVGIQGCGKSLAAKAIAREWKMPLLKLDAGRLYDKYIGESEKNFRQAVKLAESMAPSVLWIDEIEKSFGHSGHDGDGGLSRRMFGSFLTWMQEKSQEVFVVATANDISQIPPELLRKGRFDEIFFVDLPDLEERSGILRIHLTRRKQSPENLDLAAILQATEGFSGAEIEQVVIAALYRALYLQKPLDTSLLLAEIHETVPLSVSRREHLQQLRAIAKDRFVNVK</sequence>
<dbReference type="SMART" id="SM00382">
    <property type="entry name" value="AAA"/>
    <property type="match status" value="1"/>
</dbReference>
<evidence type="ECO:0000256" key="4">
    <source>
        <dbReference type="ARBA" id="ARBA00040480"/>
    </source>
</evidence>
<dbReference type="InterPro" id="IPR003593">
    <property type="entry name" value="AAA+_ATPase"/>
</dbReference>
<comment type="caution">
    <text evidence="6">The sequence shown here is derived from an EMBL/GenBank/DDBJ whole genome shotgun (WGS) entry which is preliminary data.</text>
</comment>
<keyword evidence="2" id="KW-0067">ATP-binding</keyword>
<keyword evidence="1" id="KW-0547">Nucleotide-binding</keyword>
<dbReference type="Pfam" id="PF17862">
    <property type="entry name" value="AAA_lid_3"/>
    <property type="match status" value="1"/>
</dbReference>
<name>A0A8K2A1H6_9CYAN</name>
<keyword evidence="7" id="KW-1185">Reference proteome</keyword>
<dbReference type="PANTHER" id="PTHR42960:SF1">
    <property type="entry name" value="YCF46 PROTEIN"/>
    <property type="match status" value="1"/>
</dbReference>
<dbReference type="InterPro" id="IPR003959">
    <property type="entry name" value="ATPase_AAA_core"/>
</dbReference>
<evidence type="ECO:0000256" key="1">
    <source>
        <dbReference type="ARBA" id="ARBA00022741"/>
    </source>
</evidence>
<evidence type="ECO:0000256" key="2">
    <source>
        <dbReference type="ARBA" id="ARBA00022840"/>
    </source>
</evidence>
<dbReference type="AlphaFoldDB" id="A0A8K2A1H6"/>
<dbReference type="PANTHER" id="PTHR42960">
    <property type="entry name" value="YCF46 PROTEIN"/>
    <property type="match status" value="1"/>
</dbReference>
<protein>
    <recommendedName>
        <fullName evidence="4">Uncharacterized AAA domain-containing protein ycf46</fullName>
    </recommendedName>
</protein>
<accession>A0A8K2A1H6</accession>
<dbReference type="GO" id="GO:0005524">
    <property type="term" value="F:ATP binding"/>
    <property type="evidence" value="ECO:0007669"/>
    <property type="project" value="UniProtKB-KW"/>
</dbReference>
<dbReference type="InterPro" id="IPR027417">
    <property type="entry name" value="P-loop_NTPase"/>
</dbReference>
<comment type="similarity">
    <text evidence="3">Belongs to the AAA ATPase family. Highly divergent.</text>
</comment>
<proteinExistence type="inferred from homology"/>
<feature type="domain" description="AAA+ ATPase" evidence="5">
    <location>
        <begin position="282"/>
        <end position="417"/>
    </location>
</feature>
<evidence type="ECO:0000313" key="7">
    <source>
        <dbReference type="Proteomes" id="UP000607397"/>
    </source>
</evidence>
<dbReference type="Gene3D" id="1.10.8.60">
    <property type="match status" value="1"/>
</dbReference>
<evidence type="ECO:0000259" key="5">
    <source>
        <dbReference type="SMART" id="SM00382"/>
    </source>
</evidence>
<dbReference type="EMBL" id="WVIC01000076">
    <property type="protein sequence ID" value="NCJ08763.1"/>
    <property type="molecule type" value="Genomic_DNA"/>
</dbReference>
<dbReference type="InterPro" id="IPR041569">
    <property type="entry name" value="AAA_lid_3"/>
</dbReference>
<reference evidence="6" key="1">
    <citation type="submission" date="2019-12" db="EMBL/GenBank/DDBJ databases">
        <title>High-Quality draft genome sequences of three cyanobacteria isolated from the limestone walls of the Old Cathedral of Coimbra.</title>
        <authorList>
            <person name="Tiago I."/>
            <person name="Soares F."/>
            <person name="Portugal A."/>
        </authorList>
    </citation>
    <scope>NUCLEOTIDE SEQUENCE [LARGE SCALE GENOMIC DNA]</scope>
    <source>
        <strain evidence="6">C</strain>
    </source>
</reference>
<gene>
    <name evidence="6" type="ORF">GS597_20070</name>
</gene>
<dbReference type="Gene3D" id="3.40.50.300">
    <property type="entry name" value="P-loop containing nucleotide triphosphate hydrolases"/>
    <property type="match status" value="1"/>
</dbReference>
<dbReference type="Pfam" id="PF00004">
    <property type="entry name" value="AAA"/>
    <property type="match status" value="1"/>
</dbReference>
<evidence type="ECO:0000256" key="3">
    <source>
        <dbReference type="ARBA" id="ARBA00038088"/>
    </source>
</evidence>
<evidence type="ECO:0000313" key="6">
    <source>
        <dbReference type="EMBL" id="NCJ08763.1"/>
    </source>
</evidence>
<dbReference type="GO" id="GO:0016887">
    <property type="term" value="F:ATP hydrolysis activity"/>
    <property type="evidence" value="ECO:0007669"/>
    <property type="project" value="InterPro"/>
</dbReference>